<gene>
    <name evidence="3" type="ORF">B0T21DRAFT_344170</name>
</gene>
<dbReference type="InterPro" id="IPR036465">
    <property type="entry name" value="vWFA_dom_sf"/>
</dbReference>
<feature type="region of interest" description="Disordered" evidence="1">
    <location>
        <begin position="220"/>
        <end position="241"/>
    </location>
</feature>
<sequence length="241" mass="26445">MDRLHKKSSTSAISASDMEIDAPPAYSKGSDASISKTAVASESKMAYNSVSKTGETSTAQTVDAFTPTVPSTSKADDPYDFLGIFDIAFLIDDSGSMRGQNRWEEVRDALKVLAPICTRYDANGVDLYFLNKRDIWRRFKGIKNSEKVTDIFADVQPDKGTPTGARIYDILDPYVRRFAKAADKYGNPEKTGIKPLILIVITDGEPTDKPKPVIEALARRLDKAGAPPHRAGRDPVFPGRK</sequence>
<dbReference type="SUPFAM" id="SSF53300">
    <property type="entry name" value="vWA-like"/>
    <property type="match status" value="1"/>
</dbReference>
<keyword evidence="4" id="KW-1185">Reference proteome</keyword>
<evidence type="ECO:0000259" key="2">
    <source>
        <dbReference type="PROSITE" id="PS50234"/>
    </source>
</evidence>
<proteinExistence type="predicted"/>
<dbReference type="EMBL" id="JAUKTV010000001">
    <property type="protein sequence ID" value="KAK0748521.1"/>
    <property type="molecule type" value="Genomic_DNA"/>
</dbReference>
<dbReference type="Gene3D" id="3.40.50.410">
    <property type="entry name" value="von Willebrand factor, type A domain"/>
    <property type="match status" value="1"/>
</dbReference>
<reference evidence="3" key="1">
    <citation type="submission" date="2023-06" db="EMBL/GenBank/DDBJ databases">
        <title>Genome-scale phylogeny and comparative genomics of the fungal order Sordariales.</title>
        <authorList>
            <consortium name="Lawrence Berkeley National Laboratory"/>
            <person name="Hensen N."/>
            <person name="Bonometti L."/>
            <person name="Westerberg I."/>
            <person name="Brannstrom I.O."/>
            <person name="Guillou S."/>
            <person name="Cros-Aarteil S."/>
            <person name="Calhoun S."/>
            <person name="Haridas S."/>
            <person name="Kuo A."/>
            <person name="Mondo S."/>
            <person name="Pangilinan J."/>
            <person name="Riley R."/>
            <person name="Labutti K."/>
            <person name="Andreopoulos B."/>
            <person name="Lipzen A."/>
            <person name="Chen C."/>
            <person name="Yanf M."/>
            <person name="Daum C."/>
            <person name="Ng V."/>
            <person name="Clum A."/>
            <person name="Steindorff A."/>
            <person name="Ohm R."/>
            <person name="Martin F."/>
            <person name="Silar P."/>
            <person name="Natvig D."/>
            <person name="Lalanne C."/>
            <person name="Gautier V."/>
            <person name="Ament-Velasquez S.L."/>
            <person name="Kruys A."/>
            <person name="Hutchinson M.I."/>
            <person name="Powell A.J."/>
            <person name="Barry K."/>
            <person name="Miller A.N."/>
            <person name="Grigoriev I.V."/>
            <person name="Debuchy R."/>
            <person name="Gladieux P."/>
            <person name="Thoren M.H."/>
            <person name="Johannesson H."/>
        </authorList>
    </citation>
    <scope>NUCLEOTIDE SEQUENCE</scope>
    <source>
        <strain evidence="3">CBS 540.89</strain>
    </source>
</reference>
<dbReference type="PROSITE" id="PS50234">
    <property type="entry name" value="VWFA"/>
    <property type="match status" value="1"/>
</dbReference>
<protein>
    <recommendedName>
        <fullName evidence="2">VWFA domain-containing protein</fullName>
    </recommendedName>
</protein>
<evidence type="ECO:0000313" key="3">
    <source>
        <dbReference type="EMBL" id="KAK0748521.1"/>
    </source>
</evidence>
<dbReference type="AlphaFoldDB" id="A0AA40EZY7"/>
<dbReference type="Proteomes" id="UP001172159">
    <property type="component" value="Unassembled WGS sequence"/>
</dbReference>
<dbReference type="PANTHER" id="PTHR34706:SF1">
    <property type="entry name" value="VWFA DOMAIN-CONTAINING PROTEIN"/>
    <property type="match status" value="1"/>
</dbReference>
<feature type="domain" description="VWFA" evidence="2">
    <location>
        <begin position="86"/>
        <end position="225"/>
    </location>
</feature>
<evidence type="ECO:0000256" key="1">
    <source>
        <dbReference type="SAM" id="MobiDB-lite"/>
    </source>
</evidence>
<dbReference type="PANTHER" id="PTHR34706">
    <property type="entry name" value="SLR1338 PROTEIN"/>
    <property type="match status" value="1"/>
</dbReference>
<name>A0AA40EZY7_9PEZI</name>
<dbReference type="Pfam" id="PF00092">
    <property type="entry name" value="VWA"/>
    <property type="match status" value="1"/>
</dbReference>
<feature type="region of interest" description="Disordered" evidence="1">
    <location>
        <begin position="1"/>
        <end position="33"/>
    </location>
</feature>
<accession>A0AA40EZY7</accession>
<organism evidence="3 4">
    <name type="scientific">Apiosordaria backusii</name>
    <dbReference type="NCBI Taxonomy" id="314023"/>
    <lineage>
        <taxon>Eukaryota</taxon>
        <taxon>Fungi</taxon>
        <taxon>Dikarya</taxon>
        <taxon>Ascomycota</taxon>
        <taxon>Pezizomycotina</taxon>
        <taxon>Sordariomycetes</taxon>
        <taxon>Sordariomycetidae</taxon>
        <taxon>Sordariales</taxon>
        <taxon>Lasiosphaeriaceae</taxon>
        <taxon>Apiosordaria</taxon>
    </lineage>
</organism>
<evidence type="ECO:0000313" key="4">
    <source>
        <dbReference type="Proteomes" id="UP001172159"/>
    </source>
</evidence>
<comment type="caution">
    <text evidence="3">The sequence shown here is derived from an EMBL/GenBank/DDBJ whole genome shotgun (WGS) entry which is preliminary data.</text>
</comment>
<dbReference type="InterPro" id="IPR002035">
    <property type="entry name" value="VWF_A"/>
</dbReference>